<dbReference type="PANTHER" id="PTHR30386:SF26">
    <property type="entry name" value="TRANSPORT PROTEIN COMB"/>
    <property type="match status" value="1"/>
</dbReference>
<sequence>MPRNKIEDVRSEEVQEVLSQIPGWIIRWGITVIFVSVGLLLIASWFIKYPDTISAKVIITTESAPATMIARSNGRLLFFSKDQQKVKEGDFLAAIENPANIEDVFYLINKFNNPNMDFRKLFSLSPDSLKENLNLGSLQNSYIEFISLLKSSSLYKQLNFYEKQINIVQSRINNYRQLNLQLKKQNDIVSQELALSKKKYTIDSMLLKQKVISELTFDESKNNYLQKKRIFESAIADMIDNQISTSQLEANLLELNIQQQEKEANLINEIKDSFKTLKNELEKWKEQYLIEAPIDGKVALSNYWSNNQFIQEGEELMTIIPNSTDIFGYTLMPISGSGKVEVGQRVNIRFENYPSHEYGMVTGEVESIGLLPKDEVYTVRIGLPNGLITSYGKKLSFRHEMQGSAEIVTQNKRLISRIFNRFKSLIDRPN</sequence>
<organism evidence="7 8">
    <name type="scientific">Marivirga lumbricoides</name>
    <dbReference type="NCBI Taxonomy" id="1046115"/>
    <lineage>
        <taxon>Bacteria</taxon>
        <taxon>Pseudomonadati</taxon>
        <taxon>Bacteroidota</taxon>
        <taxon>Cytophagia</taxon>
        <taxon>Cytophagales</taxon>
        <taxon>Marivirgaceae</taxon>
        <taxon>Marivirga</taxon>
    </lineage>
</organism>
<proteinExistence type="predicted"/>
<reference evidence="8" key="1">
    <citation type="journal article" date="2019" name="Int. J. Syst. Evol. Microbiol.">
        <title>The Global Catalogue of Microorganisms (GCM) 10K type strain sequencing project: providing services to taxonomists for standard genome sequencing and annotation.</title>
        <authorList>
            <consortium name="The Broad Institute Genomics Platform"/>
            <consortium name="The Broad Institute Genome Sequencing Center for Infectious Disease"/>
            <person name="Wu L."/>
            <person name="Ma J."/>
        </authorList>
    </citation>
    <scope>NUCLEOTIDE SEQUENCE [LARGE SCALE GENOMIC DNA]</scope>
    <source>
        <strain evidence="8">CGMCC 1.10832</strain>
    </source>
</reference>
<accession>A0ABQ1N8L8</accession>
<dbReference type="EMBL" id="BMEC01000020">
    <property type="protein sequence ID" value="GGC54521.1"/>
    <property type="molecule type" value="Genomic_DNA"/>
</dbReference>
<comment type="subcellular location">
    <subcellularLocation>
        <location evidence="1">Membrane</location>
        <topology evidence="1">Single-pass membrane protein</topology>
    </subcellularLocation>
</comment>
<keyword evidence="5" id="KW-0175">Coiled coil</keyword>
<evidence type="ECO:0000313" key="8">
    <source>
        <dbReference type="Proteomes" id="UP000636010"/>
    </source>
</evidence>
<dbReference type="RefSeq" id="WP_188467623.1">
    <property type="nucleotide sequence ID" value="NZ_BAABHU010000020.1"/>
</dbReference>
<feature type="coiled-coil region" evidence="5">
    <location>
        <begin position="158"/>
        <end position="192"/>
    </location>
</feature>
<dbReference type="PRINTS" id="PR01490">
    <property type="entry name" value="RTXTOXIND"/>
</dbReference>
<feature type="coiled-coil region" evidence="5">
    <location>
        <begin position="243"/>
        <end position="287"/>
    </location>
</feature>
<comment type="caution">
    <text evidence="7">The sequence shown here is derived from an EMBL/GenBank/DDBJ whole genome shotgun (WGS) entry which is preliminary data.</text>
</comment>
<dbReference type="Gene3D" id="2.40.30.170">
    <property type="match status" value="1"/>
</dbReference>
<dbReference type="PANTHER" id="PTHR30386">
    <property type="entry name" value="MEMBRANE FUSION SUBUNIT OF EMRAB-TOLC MULTIDRUG EFFLUX PUMP"/>
    <property type="match status" value="1"/>
</dbReference>
<feature type="transmembrane region" description="Helical" evidence="6">
    <location>
        <begin position="25"/>
        <end position="47"/>
    </location>
</feature>
<keyword evidence="8" id="KW-1185">Reference proteome</keyword>
<evidence type="ECO:0000256" key="4">
    <source>
        <dbReference type="ARBA" id="ARBA00023136"/>
    </source>
</evidence>
<name>A0ABQ1N8L8_9BACT</name>
<dbReference type="Proteomes" id="UP000636010">
    <property type="component" value="Unassembled WGS sequence"/>
</dbReference>
<evidence type="ECO:0000256" key="5">
    <source>
        <dbReference type="SAM" id="Coils"/>
    </source>
</evidence>
<gene>
    <name evidence="7" type="ORF">GCM10011506_45200</name>
</gene>
<evidence type="ECO:0000256" key="3">
    <source>
        <dbReference type="ARBA" id="ARBA00022989"/>
    </source>
</evidence>
<evidence type="ECO:0000313" key="7">
    <source>
        <dbReference type="EMBL" id="GGC54521.1"/>
    </source>
</evidence>
<keyword evidence="4 6" id="KW-0472">Membrane</keyword>
<evidence type="ECO:0000256" key="2">
    <source>
        <dbReference type="ARBA" id="ARBA00022692"/>
    </source>
</evidence>
<evidence type="ECO:0000256" key="1">
    <source>
        <dbReference type="ARBA" id="ARBA00004167"/>
    </source>
</evidence>
<protein>
    <submittedName>
        <fullName evidence="7">Hemolysin</fullName>
    </submittedName>
</protein>
<keyword evidence="3 6" id="KW-1133">Transmembrane helix</keyword>
<evidence type="ECO:0000256" key="6">
    <source>
        <dbReference type="SAM" id="Phobius"/>
    </source>
</evidence>
<dbReference type="InterPro" id="IPR050739">
    <property type="entry name" value="MFP"/>
</dbReference>
<keyword evidence="2 6" id="KW-0812">Transmembrane</keyword>